<feature type="compositionally biased region" description="Polar residues" evidence="1">
    <location>
        <begin position="135"/>
        <end position="147"/>
    </location>
</feature>
<evidence type="ECO:0000313" key="3">
    <source>
        <dbReference type="Proteomes" id="UP000245768"/>
    </source>
</evidence>
<proteinExistence type="predicted"/>
<feature type="region of interest" description="Disordered" evidence="1">
    <location>
        <begin position="131"/>
        <end position="354"/>
    </location>
</feature>
<protein>
    <submittedName>
        <fullName evidence="2">Uncharacterized protein</fullName>
    </submittedName>
</protein>
<dbReference type="EMBL" id="KZ819636">
    <property type="protein sequence ID" value="PWN90347.1"/>
    <property type="molecule type" value="Genomic_DNA"/>
</dbReference>
<organism evidence="2 3">
    <name type="scientific">Acaromyces ingoldii</name>
    <dbReference type="NCBI Taxonomy" id="215250"/>
    <lineage>
        <taxon>Eukaryota</taxon>
        <taxon>Fungi</taxon>
        <taxon>Dikarya</taxon>
        <taxon>Basidiomycota</taxon>
        <taxon>Ustilaginomycotina</taxon>
        <taxon>Exobasidiomycetes</taxon>
        <taxon>Exobasidiales</taxon>
        <taxon>Cryptobasidiaceae</taxon>
        <taxon>Acaromyces</taxon>
    </lineage>
</organism>
<evidence type="ECO:0000256" key="1">
    <source>
        <dbReference type="SAM" id="MobiDB-lite"/>
    </source>
</evidence>
<dbReference type="Proteomes" id="UP000245768">
    <property type="component" value="Unassembled WGS sequence"/>
</dbReference>
<feature type="compositionally biased region" description="Low complexity" evidence="1">
    <location>
        <begin position="309"/>
        <end position="324"/>
    </location>
</feature>
<dbReference type="RefSeq" id="XP_025377545.1">
    <property type="nucleotide sequence ID" value="XM_025525008.1"/>
</dbReference>
<dbReference type="InParanoid" id="A0A316YLU3"/>
<reference evidence="2 3" key="1">
    <citation type="journal article" date="2018" name="Mol. Biol. Evol.">
        <title>Broad Genomic Sampling Reveals a Smut Pathogenic Ancestry of the Fungal Clade Ustilaginomycotina.</title>
        <authorList>
            <person name="Kijpornyongpan T."/>
            <person name="Mondo S.J."/>
            <person name="Barry K."/>
            <person name="Sandor L."/>
            <person name="Lee J."/>
            <person name="Lipzen A."/>
            <person name="Pangilinan J."/>
            <person name="LaButti K."/>
            <person name="Hainaut M."/>
            <person name="Henrissat B."/>
            <person name="Grigoriev I.V."/>
            <person name="Spatafora J.W."/>
            <person name="Aime M.C."/>
        </authorList>
    </citation>
    <scope>NUCLEOTIDE SEQUENCE [LARGE SCALE GENOMIC DNA]</scope>
    <source>
        <strain evidence="2 3">MCA 4198</strain>
    </source>
</reference>
<feature type="compositionally biased region" description="Basic and acidic residues" evidence="1">
    <location>
        <begin position="176"/>
        <end position="189"/>
    </location>
</feature>
<evidence type="ECO:0000313" key="2">
    <source>
        <dbReference type="EMBL" id="PWN90347.1"/>
    </source>
</evidence>
<dbReference type="OrthoDB" id="3362250at2759"/>
<sequence length="515" mass="55629">METMRFDVETATESISDLRLQVVEVGAGDSQQQEAKGPRRPRWFRERTLTPQDEIVDRLVDANTAHVTWTTHRPVRGWYLHLRSPLLPPGSAIPLRPSRTAAADPSSTPLTFTIGTSIDLRALKHVRTFIESDRMPSSSGALQPPQRTSHEPRVSGAFTTVALDQPQEAVTSSTKAQERASSPKHEHTDTPAARSTAREIHVEGSSGRGSSHARRRSAGISISGSGPASGSASGSRHVSRSSQLDGIAPPTIVVEEEEEGDEEKKDKEGHGGVRHPLEDADQPYHKPPSPHALGSRGSSQASKTRKNLSPSGRSPVRSSRVPGSSPSPSPSPSSTSSTPSPSPSMSSPRSRKERPRACNFLLTDGSGASNASWLVESQMAPGRVAEGGHRLGWARWAWSLMPQPIRPPLAIDTSKTFSLRWLDPPPMHERMHGREGGPGTGSGQGAEASGPGIEVLRFEDRSGWWFWKAKQKGRLTIQAHAVQCLGIDLGFWIALALAYLEQLEERDGYNAAADG</sequence>
<gene>
    <name evidence="2" type="ORF">FA10DRAFT_301611</name>
</gene>
<feature type="region of interest" description="Disordered" evidence="1">
    <location>
        <begin position="429"/>
        <end position="449"/>
    </location>
</feature>
<feature type="compositionally biased region" description="Low complexity" evidence="1">
    <location>
        <begin position="332"/>
        <end position="348"/>
    </location>
</feature>
<feature type="compositionally biased region" description="Basic and acidic residues" evidence="1">
    <location>
        <begin position="262"/>
        <end position="284"/>
    </location>
</feature>
<dbReference type="STRING" id="215250.A0A316YLU3"/>
<dbReference type="GeneID" id="37046924"/>
<feature type="compositionally biased region" description="Low complexity" evidence="1">
    <location>
        <begin position="218"/>
        <end position="242"/>
    </location>
</feature>
<name>A0A316YLU3_9BASI</name>
<dbReference type="AlphaFoldDB" id="A0A316YLU3"/>
<accession>A0A316YLU3</accession>
<keyword evidence="3" id="KW-1185">Reference proteome</keyword>